<feature type="compositionally biased region" description="Polar residues" evidence="1">
    <location>
        <begin position="44"/>
        <end position="55"/>
    </location>
</feature>
<proteinExistence type="predicted"/>
<organism evidence="2 3">
    <name type="scientific">Calocera viscosa (strain TUFC12733)</name>
    <dbReference type="NCBI Taxonomy" id="1330018"/>
    <lineage>
        <taxon>Eukaryota</taxon>
        <taxon>Fungi</taxon>
        <taxon>Dikarya</taxon>
        <taxon>Basidiomycota</taxon>
        <taxon>Agaricomycotina</taxon>
        <taxon>Dacrymycetes</taxon>
        <taxon>Dacrymycetales</taxon>
        <taxon>Dacrymycetaceae</taxon>
        <taxon>Calocera</taxon>
    </lineage>
</organism>
<gene>
    <name evidence="2" type="ORF">CALVIDRAFT_565630</name>
</gene>
<feature type="compositionally biased region" description="Basic and acidic residues" evidence="1">
    <location>
        <begin position="195"/>
        <end position="209"/>
    </location>
</feature>
<keyword evidence="3" id="KW-1185">Reference proteome</keyword>
<accession>A0A167KEQ1</accession>
<feature type="compositionally biased region" description="Basic and acidic residues" evidence="1">
    <location>
        <begin position="151"/>
        <end position="174"/>
    </location>
</feature>
<feature type="region of interest" description="Disordered" evidence="1">
    <location>
        <begin position="44"/>
        <end position="118"/>
    </location>
</feature>
<feature type="compositionally biased region" description="Basic residues" evidence="1">
    <location>
        <begin position="76"/>
        <end position="85"/>
    </location>
</feature>
<dbReference type="EMBL" id="KV417294">
    <property type="protein sequence ID" value="KZO94568.1"/>
    <property type="molecule type" value="Genomic_DNA"/>
</dbReference>
<evidence type="ECO:0000313" key="2">
    <source>
        <dbReference type="EMBL" id="KZO94568.1"/>
    </source>
</evidence>
<feature type="region of interest" description="Disordered" evidence="1">
    <location>
        <begin position="141"/>
        <end position="451"/>
    </location>
</feature>
<name>A0A167KEQ1_CALVF</name>
<dbReference type="OrthoDB" id="10689853at2759"/>
<dbReference type="Proteomes" id="UP000076738">
    <property type="component" value="Unassembled WGS sequence"/>
</dbReference>
<feature type="compositionally biased region" description="Low complexity" evidence="1">
    <location>
        <begin position="349"/>
        <end position="379"/>
    </location>
</feature>
<reference evidence="2 3" key="1">
    <citation type="journal article" date="2016" name="Mol. Biol. Evol.">
        <title>Comparative Genomics of Early-Diverging Mushroom-Forming Fungi Provides Insights into the Origins of Lignocellulose Decay Capabilities.</title>
        <authorList>
            <person name="Nagy L.G."/>
            <person name="Riley R."/>
            <person name="Tritt A."/>
            <person name="Adam C."/>
            <person name="Daum C."/>
            <person name="Floudas D."/>
            <person name="Sun H."/>
            <person name="Yadav J.S."/>
            <person name="Pangilinan J."/>
            <person name="Larsson K.H."/>
            <person name="Matsuura K."/>
            <person name="Barry K."/>
            <person name="Labutti K."/>
            <person name="Kuo R."/>
            <person name="Ohm R.A."/>
            <person name="Bhattacharya S.S."/>
            <person name="Shirouzu T."/>
            <person name="Yoshinaga Y."/>
            <person name="Martin F.M."/>
            <person name="Grigoriev I.V."/>
            <person name="Hibbett D.S."/>
        </authorList>
    </citation>
    <scope>NUCLEOTIDE SEQUENCE [LARGE SCALE GENOMIC DNA]</scope>
    <source>
        <strain evidence="2 3">TUFC12733</strain>
    </source>
</reference>
<evidence type="ECO:0000313" key="3">
    <source>
        <dbReference type="Proteomes" id="UP000076738"/>
    </source>
</evidence>
<protein>
    <submittedName>
        <fullName evidence="2">Uncharacterized protein</fullName>
    </submittedName>
</protein>
<feature type="region of interest" description="Disordered" evidence="1">
    <location>
        <begin position="1"/>
        <end position="23"/>
    </location>
</feature>
<feature type="compositionally biased region" description="Low complexity" evidence="1">
    <location>
        <begin position="303"/>
        <end position="322"/>
    </location>
</feature>
<dbReference type="AlphaFoldDB" id="A0A167KEQ1"/>
<sequence>MDLQDTAYDPLPQFPETPQEEDRVVWQSSQYAIRDLLSQLDQCTATPSAAGTSIPGSLGTARESTSTSTSGDSGRPSKRPRRPVRTHSQTSLASMGMGMSNAHAHPATAPSVGAPAAGVGAEEGTQAQDLLLGMINRVMAQNSRKAASQRRSREPREQTQKGQEKGKEPLRDRTNFSLSTANPSPRGIVGGAKSQSREREVVEGGERRPRGTKRPFSHLLDVPEHPQPQPPELRLEEPTQPQEEMEMELRSPPRTRARARTAALAGTPARPLPPPEPAAGSPEHAEHNLPRYSPGAGGVSEHAPPSFAPSGSQPSASQAQAQHVRKYNAPLGMHVQRKPAVPLFPPPAARSTHTTPRPTTTRTTTTTVAAAATSSSKPSSPKPPSRTPSTTRPKPHKIPAFRPPAPLPLAHQTQTQTPGRLLLTPARGTVAGNTRSASRRRSGADLSSTDDSFGLGLAGVDVGELEEVMRMYDA</sequence>
<evidence type="ECO:0000256" key="1">
    <source>
        <dbReference type="SAM" id="MobiDB-lite"/>
    </source>
</evidence>
<feature type="compositionally biased region" description="Low complexity" evidence="1">
    <location>
        <begin position="260"/>
        <end position="269"/>
    </location>
</feature>
<feature type="compositionally biased region" description="Low complexity" evidence="1">
    <location>
        <begin position="107"/>
        <end position="118"/>
    </location>
</feature>